<sequence>MKINLENSFILSEETQNKLQSVIKMNVAATYSIAGISSIAIITENTIMFVSLSDLLQSLSYLRYMYSEFI</sequence>
<evidence type="ECO:0000313" key="1">
    <source>
        <dbReference type="EMBL" id="CAD8126826.1"/>
    </source>
</evidence>
<proteinExistence type="predicted"/>
<gene>
    <name evidence="1" type="ORF">PSON_ATCC_30995.1.T1710004</name>
</gene>
<reference evidence="1" key="1">
    <citation type="submission" date="2021-01" db="EMBL/GenBank/DDBJ databases">
        <authorList>
            <consortium name="Genoscope - CEA"/>
            <person name="William W."/>
        </authorList>
    </citation>
    <scope>NUCLEOTIDE SEQUENCE</scope>
</reference>
<protein>
    <submittedName>
        <fullName evidence="1">Uncharacterized protein</fullName>
    </submittedName>
</protein>
<comment type="caution">
    <text evidence="1">The sequence shown here is derived from an EMBL/GenBank/DDBJ whole genome shotgun (WGS) entry which is preliminary data.</text>
</comment>
<organism evidence="1 2">
    <name type="scientific">Paramecium sonneborni</name>
    <dbReference type="NCBI Taxonomy" id="65129"/>
    <lineage>
        <taxon>Eukaryota</taxon>
        <taxon>Sar</taxon>
        <taxon>Alveolata</taxon>
        <taxon>Ciliophora</taxon>
        <taxon>Intramacronucleata</taxon>
        <taxon>Oligohymenophorea</taxon>
        <taxon>Peniculida</taxon>
        <taxon>Parameciidae</taxon>
        <taxon>Paramecium</taxon>
    </lineage>
</organism>
<dbReference type="Proteomes" id="UP000692954">
    <property type="component" value="Unassembled WGS sequence"/>
</dbReference>
<dbReference type="EMBL" id="CAJJDN010000171">
    <property type="protein sequence ID" value="CAD8126826.1"/>
    <property type="molecule type" value="Genomic_DNA"/>
</dbReference>
<dbReference type="AlphaFoldDB" id="A0A8S1REV8"/>
<name>A0A8S1REV8_9CILI</name>
<keyword evidence="2" id="KW-1185">Reference proteome</keyword>
<accession>A0A8S1REV8</accession>
<evidence type="ECO:0000313" key="2">
    <source>
        <dbReference type="Proteomes" id="UP000692954"/>
    </source>
</evidence>